<dbReference type="Pfam" id="PF13302">
    <property type="entry name" value="Acetyltransf_3"/>
    <property type="match status" value="1"/>
</dbReference>
<organism evidence="2 3">
    <name type="scientific">Aquirufa originis</name>
    <dbReference type="NCBI Taxonomy" id="3096514"/>
    <lineage>
        <taxon>Bacteria</taxon>
        <taxon>Pseudomonadati</taxon>
        <taxon>Bacteroidota</taxon>
        <taxon>Cytophagia</taxon>
        <taxon>Cytophagales</taxon>
        <taxon>Flectobacillaceae</taxon>
        <taxon>Aquirufa</taxon>
    </lineage>
</organism>
<dbReference type="EMBL" id="JBBKXY010000002">
    <property type="protein sequence ID" value="MFD3293595.1"/>
    <property type="molecule type" value="Genomic_DNA"/>
</dbReference>
<comment type="caution">
    <text evidence="2">The sequence shown here is derived from an EMBL/GenBank/DDBJ whole genome shotgun (WGS) entry which is preliminary data.</text>
</comment>
<dbReference type="RefSeq" id="WP_377978857.1">
    <property type="nucleotide sequence ID" value="NZ_JBBKXY010000002.1"/>
</dbReference>
<gene>
    <name evidence="2" type="ORF">SKC35_07840</name>
</gene>
<keyword evidence="3" id="KW-1185">Reference proteome</keyword>
<dbReference type="InterPro" id="IPR016181">
    <property type="entry name" value="Acyl_CoA_acyltransferase"/>
</dbReference>
<dbReference type="PROSITE" id="PS51186">
    <property type="entry name" value="GNAT"/>
    <property type="match status" value="1"/>
</dbReference>
<dbReference type="PANTHER" id="PTHR43415">
    <property type="entry name" value="SPERMIDINE N(1)-ACETYLTRANSFERASE"/>
    <property type="match status" value="1"/>
</dbReference>
<sequence length="161" mass="19030">MSMLSLRKPTIEDMEMYFYWANDTHVREQSYNSSFINLEKHKEWFELALKNEAYFMCICQNSNGEDIGQVRIQKQTDNEALIGISIDSNNRGKGYAKEMLILVTDLFFKSNPNFIINAYIKENNLSSKLAFENAGFHFMNMVENENFISYHFIKKINYEDR</sequence>
<protein>
    <submittedName>
        <fullName evidence="2">GNAT family N-acetyltransferase</fullName>
    </submittedName>
</protein>
<dbReference type="SUPFAM" id="SSF55729">
    <property type="entry name" value="Acyl-CoA N-acyltransferases (Nat)"/>
    <property type="match status" value="1"/>
</dbReference>
<name>A0ABW6D6C3_9BACT</name>
<dbReference type="Proteomes" id="UP001598112">
    <property type="component" value="Unassembled WGS sequence"/>
</dbReference>
<dbReference type="InterPro" id="IPR000182">
    <property type="entry name" value="GNAT_dom"/>
</dbReference>
<reference evidence="2 3" key="1">
    <citation type="submission" date="2024-03" db="EMBL/GenBank/DDBJ databases">
        <title>Aquirufa genome sequencing.</title>
        <authorList>
            <person name="Pitt A."/>
            <person name="Hahn M.W."/>
        </authorList>
    </citation>
    <scope>NUCLEOTIDE SEQUENCE [LARGE SCALE GENOMIC DNA]</scope>
    <source>
        <strain evidence="2 3">KTFRIE-69F</strain>
    </source>
</reference>
<feature type="domain" description="N-acetyltransferase" evidence="1">
    <location>
        <begin position="4"/>
        <end position="159"/>
    </location>
</feature>
<evidence type="ECO:0000313" key="3">
    <source>
        <dbReference type="Proteomes" id="UP001598112"/>
    </source>
</evidence>
<evidence type="ECO:0000313" key="2">
    <source>
        <dbReference type="EMBL" id="MFD3293595.1"/>
    </source>
</evidence>
<proteinExistence type="predicted"/>
<dbReference type="PANTHER" id="PTHR43415:SF3">
    <property type="entry name" value="GNAT-FAMILY ACETYLTRANSFERASE"/>
    <property type="match status" value="1"/>
</dbReference>
<accession>A0ABW6D6C3</accession>
<evidence type="ECO:0000259" key="1">
    <source>
        <dbReference type="PROSITE" id="PS51186"/>
    </source>
</evidence>
<dbReference type="Gene3D" id="3.40.630.30">
    <property type="match status" value="1"/>
</dbReference>